<proteinExistence type="predicted"/>
<sequence>MLSAAQVRQLEGEISSNTFIVGGASVSVSQFPYVAYLISSTGRGGSTSSCTGSLIQNSPVPVVLTAAHCGANNDGFTMRRAYVGAQTISQLCKSQPTCRQMNVRTIIRNPGYQVANAETVDETGHDAALWVLTPFNETRPITDIPPVVINTNPNVPAANAPSNAVGWGLTNSGAQTSATTLQGVTLFATNNFNCEWYFGLSAANRPRLGCIIGGKNVQGQQTSVCQGDSGGPHIVNGVQWGVTSFGPNPCDKANTPAVVTRVSGIADWIQSTLADINAGRI</sequence>
<evidence type="ECO:0000256" key="2">
    <source>
        <dbReference type="RuleBase" id="RU363034"/>
    </source>
</evidence>
<feature type="domain" description="Peptidase S1" evidence="3">
    <location>
        <begin position="20"/>
        <end position="274"/>
    </location>
</feature>
<gene>
    <name evidence="4" type="ORF">M427DRAFT_59328</name>
</gene>
<dbReference type="InterPro" id="IPR033116">
    <property type="entry name" value="TRYPSIN_SER"/>
</dbReference>
<evidence type="ECO:0000313" key="4">
    <source>
        <dbReference type="EMBL" id="KXS12585.1"/>
    </source>
</evidence>
<reference evidence="4 5" key="1">
    <citation type="journal article" date="2015" name="Genome Biol. Evol.">
        <title>Phylogenomic analyses indicate that early fungi evolved digesting cell walls of algal ancestors of land plants.</title>
        <authorList>
            <person name="Chang Y."/>
            <person name="Wang S."/>
            <person name="Sekimoto S."/>
            <person name="Aerts A.L."/>
            <person name="Choi C."/>
            <person name="Clum A."/>
            <person name="LaButti K.M."/>
            <person name="Lindquist E.A."/>
            <person name="Yee Ngan C."/>
            <person name="Ohm R.A."/>
            <person name="Salamov A.A."/>
            <person name="Grigoriev I.V."/>
            <person name="Spatafora J.W."/>
            <person name="Berbee M.L."/>
        </authorList>
    </citation>
    <scope>NUCLEOTIDE SEQUENCE [LARGE SCALE GENOMIC DNA]</scope>
    <source>
        <strain evidence="4 5">JEL478</strain>
    </source>
</reference>
<keyword evidence="2" id="KW-0720">Serine protease</keyword>
<dbReference type="Pfam" id="PF00089">
    <property type="entry name" value="Trypsin"/>
    <property type="match status" value="1"/>
</dbReference>
<organism evidence="4 5">
    <name type="scientific">Gonapodya prolifera (strain JEL478)</name>
    <name type="common">Monoblepharis prolifera</name>
    <dbReference type="NCBI Taxonomy" id="1344416"/>
    <lineage>
        <taxon>Eukaryota</taxon>
        <taxon>Fungi</taxon>
        <taxon>Fungi incertae sedis</taxon>
        <taxon>Chytridiomycota</taxon>
        <taxon>Chytridiomycota incertae sedis</taxon>
        <taxon>Monoblepharidomycetes</taxon>
        <taxon>Monoblepharidales</taxon>
        <taxon>Gonapodyaceae</taxon>
        <taxon>Gonapodya</taxon>
    </lineage>
</organism>
<dbReference type="OMA" id="ATISIPH"/>
<dbReference type="InterPro" id="IPR043504">
    <property type="entry name" value="Peptidase_S1_PA_chymotrypsin"/>
</dbReference>
<dbReference type="InterPro" id="IPR050430">
    <property type="entry name" value="Peptidase_S1"/>
</dbReference>
<dbReference type="OrthoDB" id="6380398at2759"/>
<keyword evidence="2" id="KW-0378">Hydrolase</keyword>
<dbReference type="GO" id="GO:0006508">
    <property type="term" value="P:proteolysis"/>
    <property type="evidence" value="ECO:0007669"/>
    <property type="project" value="UniProtKB-KW"/>
</dbReference>
<dbReference type="Gene3D" id="2.40.10.10">
    <property type="entry name" value="Trypsin-like serine proteases"/>
    <property type="match status" value="1"/>
</dbReference>
<protein>
    <submittedName>
        <fullName evidence="4">Trypsin-like serine protease</fullName>
    </submittedName>
</protein>
<dbReference type="PANTHER" id="PTHR24276">
    <property type="entry name" value="POLYSERASE-RELATED"/>
    <property type="match status" value="1"/>
</dbReference>
<keyword evidence="2 4" id="KW-0645">Protease</keyword>
<dbReference type="PANTHER" id="PTHR24276:SF98">
    <property type="entry name" value="FI18310P1-RELATED"/>
    <property type="match status" value="1"/>
</dbReference>
<dbReference type="InterPro" id="IPR009003">
    <property type="entry name" value="Peptidase_S1_PA"/>
</dbReference>
<dbReference type="GO" id="GO:0004252">
    <property type="term" value="F:serine-type endopeptidase activity"/>
    <property type="evidence" value="ECO:0007669"/>
    <property type="project" value="InterPro"/>
</dbReference>
<dbReference type="InterPro" id="IPR018114">
    <property type="entry name" value="TRYPSIN_HIS"/>
</dbReference>
<accession>A0A139A813</accession>
<dbReference type="AlphaFoldDB" id="A0A139A813"/>
<dbReference type="PROSITE" id="PS00134">
    <property type="entry name" value="TRYPSIN_HIS"/>
    <property type="match status" value="1"/>
</dbReference>
<dbReference type="InterPro" id="IPR001254">
    <property type="entry name" value="Trypsin_dom"/>
</dbReference>
<dbReference type="SUPFAM" id="SSF50494">
    <property type="entry name" value="Trypsin-like serine proteases"/>
    <property type="match status" value="1"/>
</dbReference>
<dbReference type="EMBL" id="KQ965786">
    <property type="protein sequence ID" value="KXS12585.1"/>
    <property type="molecule type" value="Genomic_DNA"/>
</dbReference>
<keyword evidence="1" id="KW-1015">Disulfide bond</keyword>
<evidence type="ECO:0000259" key="3">
    <source>
        <dbReference type="PROSITE" id="PS50240"/>
    </source>
</evidence>
<evidence type="ECO:0000313" key="5">
    <source>
        <dbReference type="Proteomes" id="UP000070544"/>
    </source>
</evidence>
<evidence type="ECO:0000256" key="1">
    <source>
        <dbReference type="ARBA" id="ARBA00023157"/>
    </source>
</evidence>
<dbReference type="STRING" id="1344416.A0A139A813"/>
<dbReference type="Proteomes" id="UP000070544">
    <property type="component" value="Unassembled WGS sequence"/>
</dbReference>
<name>A0A139A813_GONPJ</name>
<keyword evidence="5" id="KW-1185">Reference proteome</keyword>
<dbReference type="PROSITE" id="PS50240">
    <property type="entry name" value="TRYPSIN_DOM"/>
    <property type="match status" value="1"/>
</dbReference>
<dbReference type="SMART" id="SM00020">
    <property type="entry name" value="Tryp_SPc"/>
    <property type="match status" value="1"/>
</dbReference>
<dbReference type="PROSITE" id="PS00135">
    <property type="entry name" value="TRYPSIN_SER"/>
    <property type="match status" value="1"/>
</dbReference>